<sequence length="141" mass="15593">RANFSTGINFASGGCGLLNSTGQGLNVMSFNHQIWQFTHFASTLVKKEGRFAVESYLSKSLYCISVGGNDLVRYMLNSTYQNTTTPQELVTFLVNKYDQYLSRLYHSGARKFLLFDVSTLGCTPSSRLLGLQFGYSKANGG</sequence>
<keyword evidence="2" id="KW-0378">Hydrolase</keyword>
<dbReference type="Gene3D" id="3.40.50.1110">
    <property type="entry name" value="SGNH hydrolase"/>
    <property type="match status" value="1"/>
</dbReference>
<proteinExistence type="inferred from homology"/>
<dbReference type="PANTHER" id="PTHR45648">
    <property type="entry name" value="GDSL LIPASE/ACYLHYDROLASE FAMILY PROTEIN (AFU_ORTHOLOGUE AFUA_4G14700)"/>
    <property type="match status" value="1"/>
</dbReference>
<dbReference type="EMBL" id="FJ061684">
    <property type="protein sequence ID" value="AFG62397.1"/>
    <property type="molecule type" value="Genomic_DNA"/>
</dbReference>
<dbReference type="InterPro" id="IPR036514">
    <property type="entry name" value="SGNH_hydro_sf"/>
</dbReference>
<accession>H9WK51</accession>
<evidence type="ECO:0000313" key="7">
    <source>
        <dbReference type="EMBL" id="AFG62390.1"/>
    </source>
</evidence>
<evidence type="ECO:0000313" key="4">
    <source>
        <dbReference type="EMBL" id="AFG62386.1"/>
    </source>
</evidence>
<evidence type="ECO:0000256" key="1">
    <source>
        <dbReference type="ARBA" id="ARBA00008668"/>
    </source>
</evidence>
<evidence type="ECO:0000256" key="3">
    <source>
        <dbReference type="ARBA" id="ARBA00022963"/>
    </source>
</evidence>
<evidence type="ECO:0000313" key="11">
    <source>
        <dbReference type="EMBL" id="AFG62397.1"/>
    </source>
</evidence>
<reference evidence="9" key="1">
    <citation type="submission" date="2008-08" db="EMBL/GenBank/DDBJ databases">
        <title>Nucleotide Diversity and Divergence in the Loblolly Pine Gene Space.</title>
        <authorList>
            <person name="Neale D.B."/>
            <person name="Wegrzyn J.L."/>
            <person name="Lee J.M."/>
            <person name="Eckert A.J."/>
            <person name="Liechty J.D."/>
            <person name="Stevens K.A."/>
            <person name="Langley C.H."/>
        </authorList>
    </citation>
    <scope>NUCLEOTIDE SEQUENCE</scope>
    <source>
        <strain evidence="9">5732</strain>
        <strain evidence="8">5734</strain>
        <strain evidence="5">5735</strain>
        <strain evidence="11">5737</strain>
        <strain evidence="7">5738</strain>
        <strain evidence="4">5743</strain>
        <strain evidence="6">5745</strain>
        <strain evidence="10">5746</strain>
        <tissue evidence="9">Megagametophyte</tissue>
    </source>
</reference>
<dbReference type="GO" id="GO:0016042">
    <property type="term" value="P:lipid catabolic process"/>
    <property type="evidence" value="ECO:0007669"/>
    <property type="project" value="UniProtKB-KW"/>
</dbReference>
<gene>
    <name evidence="9" type="ORF">0_17172_01</name>
</gene>
<dbReference type="EMBL" id="FJ061679">
    <property type="protein sequence ID" value="AFG62392.1"/>
    <property type="molecule type" value="Genomic_DNA"/>
</dbReference>
<dbReference type="EMBL" id="FJ061688">
    <property type="protein sequence ID" value="AFG62390.1"/>
    <property type="molecule type" value="Genomic_DNA"/>
</dbReference>
<dbReference type="InterPro" id="IPR001087">
    <property type="entry name" value="GDSL"/>
</dbReference>
<dbReference type="InterPro" id="IPR051058">
    <property type="entry name" value="GDSL_Est/Lipase"/>
</dbReference>
<evidence type="ECO:0000256" key="2">
    <source>
        <dbReference type="ARBA" id="ARBA00022801"/>
    </source>
</evidence>
<keyword evidence="3" id="KW-0442">Lipid degradation</keyword>
<dbReference type="GO" id="GO:0016788">
    <property type="term" value="F:hydrolase activity, acting on ester bonds"/>
    <property type="evidence" value="ECO:0007669"/>
    <property type="project" value="InterPro"/>
</dbReference>
<keyword evidence="3" id="KW-0443">Lipid metabolism</keyword>
<comment type="similarity">
    <text evidence="1">Belongs to the 'GDSL' lipolytic enzyme family.</text>
</comment>
<dbReference type="EMBL" id="FJ061686">
    <property type="protein sequence ID" value="AFG62396.1"/>
    <property type="molecule type" value="Genomic_DNA"/>
</dbReference>
<dbReference type="PANTHER" id="PTHR45648:SF5">
    <property type="entry name" value="OS04G0577300 PROTEIN"/>
    <property type="match status" value="1"/>
</dbReference>
<name>H9WK51_PINTA</name>
<dbReference type="EMBL" id="FJ061681">
    <property type="protein sequence ID" value="AFG62386.1"/>
    <property type="molecule type" value="Genomic_DNA"/>
</dbReference>
<dbReference type="EMBL" id="FJ061685">
    <property type="protein sequence ID" value="AFG62389.1"/>
    <property type="molecule type" value="Genomic_DNA"/>
</dbReference>
<evidence type="ECO:0000313" key="8">
    <source>
        <dbReference type="EMBL" id="AFG62392.1"/>
    </source>
</evidence>
<evidence type="ECO:0000313" key="6">
    <source>
        <dbReference type="EMBL" id="AFG62389.1"/>
    </source>
</evidence>
<dbReference type="EMBL" id="FJ061683">
    <property type="protein sequence ID" value="AFG62388.1"/>
    <property type="molecule type" value="Genomic_DNA"/>
</dbReference>
<dbReference type="Pfam" id="PF00657">
    <property type="entry name" value="Lipase_GDSL"/>
    <property type="match status" value="1"/>
</dbReference>
<feature type="non-terminal residue" evidence="9">
    <location>
        <position position="141"/>
    </location>
</feature>
<evidence type="ECO:0000313" key="9">
    <source>
        <dbReference type="EMBL" id="AFG62394.1"/>
    </source>
</evidence>
<protein>
    <submittedName>
        <fullName evidence="9">Uncharacterized protein</fullName>
    </submittedName>
</protein>
<feature type="non-terminal residue" evidence="9">
    <location>
        <position position="1"/>
    </location>
</feature>
<dbReference type="EMBL" id="FJ061682">
    <property type="protein sequence ID" value="AFG62394.1"/>
    <property type="molecule type" value="Genomic_DNA"/>
</dbReference>
<evidence type="ECO:0000313" key="5">
    <source>
        <dbReference type="EMBL" id="AFG62388.1"/>
    </source>
</evidence>
<organism evidence="9">
    <name type="scientific">Pinus taeda</name>
    <name type="common">Loblolly pine</name>
    <dbReference type="NCBI Taxonomy" id="3352"/>
    <lineage>
        <taxon>Eukaryota</taxon>
        <taxon>Viridiplantae</taxon>
        <taxon>Streptophyta</taxon>
        <taxon>Embryophyta</taxon>
        <taxon>Tracheophyta</taxon>
        <taxon>Spermatophyta</taxon>
        <taxon>Pinopsida</taxon>
        <taxon>Pinidae</taxon>
        <taxon>Conifers I</taxon>
        <taxon>Pinales</taxon>
        <taxon>Pinaceae</taxon>
        <taxon>Pinus</taxon>
        <taxon>Pinus subgen. Pinus</taxon>
    </lineage>
</organism>
<dbReference type="AlphaFoldDB" id="H9WK51"/>
<evidence type="ECO:0000313" key="10">
    <source>
        <dbReference type="EMBL" id="AFG62396.1"/>
    </source>
</evidence>